<dbReference type="Gene3D" id="1.10.10.60">
    <property type="entry name" value="Homeodomain-like"/>
    <property type="match status" value="2"/>
</dbReference>
<evidence type="ECO:0000256" key="4">
    <source>
        <dbReference type="ARBA" id="ARBA00023012"/>
    </source>
</evidence>
<keyword evidence="12" id="KW-1185">Reference proteome</keyword>
<accession>A0A927BY73</accession>
<keyword evidence="2" id="KW-0963">Cytoplasm</keyword>
<evidence type="ECO:0000256" key="6">
    <source>
        <dbReference type="ARBA" id="ARBA00023125"/>
    </source>
</evidence>
<gene>
    <name evidence="11" type="ORF">IDH44_20960</name>
</gene>
<evidence type="ECO:0000313" key="11">
    <source>
        <dbReference type="EMBL" id="MBD2847669.1"/>
    </source>
</evidence>
<keyword evidence="5" id="KW-0805">Transcription regulation</keyword>
<evidence type="ECO:0000256" key="8">
    <source>
        <dbReference type="PROSITE-ProRule" id="PRU00169"/>
    </source>
</evidence>
<evidence type="ECO:0000256" key="1">
    <source>
        <dbReference type="ARBA" id="ARBA00004496"/>
    </source>
</evidence>
<evidence type="ECO:0000256" key="3">
    <source>
        <dbReference type="ARBA" id="ARBA00022553"/>
    </source>
</evidence>
<dbReference type="GO" id="GO:0003700">
    <property type="term" value="F:DNA-binding transcription factor activity"/>
    <property type="evidence" value="ECO:0007669"/>
    <property type="project" value="InterPro"/>
</dbReference>
<evidence type="ECO:0000259" key="10">
    <source>
        <dbReference type="PROSITE" id="PS50110"/>
    </source>
</evidence>
<dbReference type="Proteomes" id="UP000621560">
    <property type="component" value="Unassembled WGS sequence"/>
</dbReference>
<dbReference type="InterPro" id="IPR018060">
    <property type="entry name" value="HTH_AraC"/>
</dbReference>
<dbReference type="AlphaFoldDB" id="A0A927BY73"/>
<reference evidence="11" key="1">
    <citation type="submission" date="2020-09" db="EMBL/GenBank/DDBJ databases">
        <title>A novel bacterium of genus Paenibacillus, isolated from South China Sea.</title>
        <authorList>
            <person name="Huang H."/>
            <person name="Mo K."/>
            <person name="Hu Y."/>
        </authorList>
    </citation>
    <scope>NUCLEOTIDE SEQUENCE</scope>
    <source>
        <strain evidence="11">IB182496</strain>
    </source>
</reference>
<dbReference type="Gene3D" id="3.40.50.2300">
    <property type="match status" value="1"/>
</dbReference>
<name>A0A927BY73_9BACL</name>
<proteinExistence type="predicted"/>
<dbReference type="PROSITE" id="PS50110">
    <property type="entry name" value="RESPONSE_REGULATORY"/>
    <property type="match status" value="1"/>
</dbReference>
<dbReference type="PANTHER" id="PTHR42713:SF3">
    <property type="entry name" value="TRANSCRIPTIONAL REGULATORY PROTEIN HPTR"/>
    <property type="match status" value="1"/>
</dbReference>
<dbReference type="Pfam" id="PF00072">
    <property type="entry name" value="Response_reg"/>
    <property type="match status" value="1"/>
</dbReference>
<dbReference type="SMART" id="SM00448">
    <property type="entry name" value="REC"/>
    <property type="match status" value="1"/>
</dbReference>
<dbReference type="CDD" id="cd17536">
    <property type="entry name" value="REC_YesN-like"/>
    <property type="match status" value="1"/>
</dbReference>
<evidence type="ECO:0000256" key="2">
    <source>
        <dbReference type="ARBA" id="ARBA00022490"/>
    </source>
</evidence>
<dbReference type="SUPFAM" id="SSF46689">
    <property type="entry name" value="Homeodomain-like"/>
    <property type="match status" value="2"/>
</dbReference>
<dbReference type="InterPro" id="IPR051552">
    <property type="entry name" value="HptR"/>
</dbReference>
<evidence type="ECO:0000313" key="12">
    <source>
        <dbReference type="Proteomes" id="UP000621560"/>
    </source>
</evidence>
<sequence length="524" mass="59374">MERLTRFFDGAGPEFEQVGKAYSGAEGLRLAAQLKPDIVVTDIVMPEMDGIAMIEQLREQHPALPCIILSAYSEFAYAQRAMQLKVSDYIVKVPLDEAALLQALHKAAKQMREQEHTSGELLRLDRMTRKNAHRLRKQLFGELLRGELTARQLPAWNDEMMLELHLPGYCACLIRIGDYAAFHRDYSKSDQRALRYALTNVAEELLQAAGTGFVFEHSYAALTGYVSWPHLHSHAERLKRAGALSADIISRARQYLRMRVSVAWSGVFQGIDGLLPAYRHACRIADELYYVTGEGLTLLPGDQPAPGHAPEAESELRRRLEHLLAAVKAAGDQQAIRAELLAIADRIRQVRLPVQRAGALLREAADDLALWSPAVAARQLETSCWQVGIFALLRLHEQVGLLEELIRELFLRGEASDRRELQQAKAFIRSHLRERLTLRQVADAVGLSPNYFSALFKREEQVSLVEYINREKIALASELLMQRGWSNFELSEYVGIGNERYFCTLFRQYTGVSPQQFRKKVKRV</sequence>
<feature type="domain" description="HTH araC/xylS-type" evidence="9">
    <location>
        <begin position="422"/>
        <end position="520"/>
    </location>
</feature>
<dbReference type="PANTHER" id="PTHR42713">
    <property type="entry name" value="HISTIDINE KINASE-RELATED"/>
    <property type="match status" value="1"/>
</dbReference>
<evidence type="ECO:0000259" key="9">
    <source>
        <dbReference type="PROSITE" id="PS01124"/>
    </source>
</evidence>
<protein>
    <submittedName>
        <fullName evidence="11">Response regulator</fullName>
    </submittedName>
</protein>
<dbReference type="InterPro" id="IPR009057">
    <property type="entry name" value="Homeodomain-like_sf"/>
</dbReference>
<keyword evidence="7" id="KW-0804">Transcription</keyword>
<dbReference type="EMBL" id="JACXIZ010000043">
    <property type="protein sequence ID" value="MBD2847669.1"/>
    <property type="molecule type" value="Genomic_DNA"/>
</dbReference>
<comment type="subcellular location">
    <subcellularLocation>
        <location evidence="1">Cytoplasm</location>
    </subcellularLocation>
</comment>
<evidence type="ECO:0000256" key="7">
    <source>
        <dbReference type="ARBA" id="ARBA00023163"/>
    </source>
</evidence>
<comment type="caution">
    <text evidence="11">The sequence shown here is derived from an EMBL/GenBank/DDBJ whole genome shotgun (WGS) entry which is preliminary data.</text>
</comment>
<dbReference type="RefSeq" id="WP_190920775.1">
    <property type="nucleotide sequence ID" value="NZ_JACXIZ010000043.1"/>
</dbReference>
<dbReference type="InterPro" id="IPR001789">
    <property type="entry name" value="Sig_transdc_resp-reg_receiver"/>
</dbReference>
<dbReference type="PROSITE" id="PS01124">
    <property type="entry name" value="HTH_ARAC_FAMILY_2"/>
    <property type="match status" value="1"/>
</dbReference>
<dbReference type="SMART" id="SM00342">
    <property type="entry name" value="HTH_ARAC"/>
    <property type="match status" value="1"/>
</dbReference>
<feature type="modified residue" description="4-aspartylphosphate" evidence="8">
    <location>
        <position position="42"/>
    </location>
</feature>
<feature type="domain" description="Response regulatory" evidence="10">
    <location>
        <begin position="1"/>
        <end position="108"/>
    </location>
</feature>
<dbReference type="Pfam" id="PF12833">
    <property type="entry name" value="HTH_18"/>
    <property type="match status" value="1"/>
</dbReference>
<dbReference type="SUPFAM" id="SSF52172">
    <property type="entry name" value="CheY-like"/>
    <property type="match status" value="1"/>
</dbReference>
<keyword evidence="3 8" id="KW-0597">Phosphoprotein</keyword>
<dbReference type="GO" id="GO:0043565">
    <property type="term" value="F:sequence-specific DNA binding"/>
    <property type="evidence" value="ECO:0007669"/>
    <property type="project" value="InterPro"/>
</dbReference>
<evidence type="ECO:0000256" key="5">
    <source>
        <dbReference type="ARBA" id="ARBA00023015"/>
    </source>
</evidence>
<dbReference type="InterPro" id="IPR011006">
    <property type="entry name" value="CheY-like_superfamily"/>
</dbReference>
<organism evidence="11 12">
    <name type="scientific">Paenibacillus sabuli</name>
    <dbReference type="NCBI Taxonomy" id="2772509"/>
    <lineage>
        <taxon>Bacteria</taxon>
        <taxon>Bacillati</taxon>
        <taxon>Bacillota</taxon>
        <taxon>Bacilli</taxon>
        <taxon>Bacillales</taxon>
        <taxon>Paenibacillaceae</taxon>
        <taxon>Paenibacillus</taxon>
    </lineage>
</organism>
<dbReference type="GO" id="GO:0005737">
    <property type="term" value="C:cytoplasm"/>
    <property type="evidence" value="ECO:0007669"/>
    <property type="project" value="UniProtKB-SubCell"/>
</dbReference>
<keyword evidence="4" id="KW-0902">Two-component regulatory system</keyword>
<dbReference type="GO" id="GO:0000160">
    <property type="term" value="P:phosphorelay signal transduction system"/>
    <property type="evidence" value="ECO:0007669"/>
    <property type="project" value="UniProtKB-KW"/>
</dbReference>
<keyword evidence="6" id="KW-0238">DNA-binding</keyword>